<comment type="subcellular location">
    <subcellularLocation>
        <location evidence="1">Cell membrane</location>
        <topology evidence="1">Multi-pass membrane protein</topology>
    </subcellularLocation>
</comment>
<feature type="transmembrane region" description="Helical" evidence="8">
    <location>
        <begin position="272"/>
        <end position="295"/>
    </location>
</feature>
<evidence type="ECO:0000256" key="8">
    <source>
        <dbReference type="SAM" id="Phobius"/>
    </source>
</evidence>
<organism evidence="9 10">
    <name type="scientific">Shouchella clausii</name>
    <name type="common">Alkalihalobacillus clausii</name>
    <dbReference type="NCBI Taxonomy" id="79880"/>
    <lineage>
        <taxon>Bacteria</taxon>
        <taxon>Bacillati</taxon>
        <taxon>Bacillota</taxon>
        <taxon>Bacilli</taxon>
        <taxon>Bacillales</taxon>
        <taxon>Bacillaceae</taxon>
        <taxon>Shouchella</taxon>
    </lineage>
</organism>
<dbReference type="Pfam" id="PF01594">
    <property type="entry name" value="AI-2E_transport"/>
    <property type="match status" value="1"/>
</dbReference>
<dbReference type="AlphaFoldDB" id="A0A268NUU5"/>
<dbReference type="InterPro" id="IPR002549">
    <property type="entry name" value="AI-2E-like"/>
</dbReference>
<accession>A0A268NUU5</accession>
<dbReference type="EMBL" id="NPCC01000036">
    <property type="protein sequence ID" value="PAE87287.1"/>
    <property type="molecule type" value="Genomic_DNA"/>
</dbReference>
<feature type="transmembrane region" description="Helical" evidence="8">
    <location>
        <begin position="315"/>
        <end position="341"/>
    </location>
</feature>
<evidence type="ECO:0000256" key="4">
    <source>
        <dbReference type="ARBA" id="ARBA00022475"/>
    </source>
</evidence>
<feature type="transmembrane region" description="Helical" evidence="8">
    <location>
        <begin position="246"/>
        <end position="265"/>
    </location>
</feature>
<evidence type="ECO:0000256" key="3">
    <source>
        <dbReference type="ARBA" id="ARBA00022448"/>
    </source>
</evidence>
<comment type="caution">
    <text evidence="9">The sequence shown here is derived from an EMBL/GenBank/DDBJ whole genome shotgun (WGS) entry which is preliminary data.</text>
</comment>
<dbReference type="RefSeq" id="WP_011245152.1">
    <property type="nucleotide sequence ID" value="NZ_BOQS01000019.1"/>
</dbReference>
<dbReference type="PANTHER" id="PTHR21716">
    <property type="entry name" value="TRANSMEMBRANE PROTEIN"/>
    <property type="match status" value="1"/>
</dbReference>
<evidence type="ECO:0000256" key="7">
    <source>
        <dbReference type="ARBA" id="ARBA00023136"/>
    </source>
</evidence>
<dbReference type="OMA" id="LNPIWIF"/>
<feature type="transmembrane region" description="Helical" evidence="8">
    <location>
        <begin position="66"/>
        <end position="89"/>
    </location>
</feature>
<reference evidence="9 10" key="1">
    <citation type="submission" date="2017-07" db="EMBL/GenBank/DDBJ databases">
        <title>Isolation and whole genome analysis of endospore-forming bacteria from heroin.</title>
        <authorList>
            <person name="Kalinowski J."/>
            <person name="Ahrens B."/>
            <person name="Al-Dilaimi A."/>
            <person name="Winkler A."/>
            <person name="Wibberg D."/>
            <person name="Schleenbecker U."/>
            <person name="Ruckert C."/>
            <person name="Wolfel R."/>
            <person name="Grass G."/>
        </authorList>
    </citation>
    <scope>NUCLEOTIDE SEQUENCE [LARGE SCALE GENOMIC DNA]</scope>
    <source>
        <strain evidence="9 10">7539</strain>
    </source>
</reference>
<feature type="transmembrane region" description="Helical" evidence="8">
    <location>
        <begin position="157"/>
        <end position="182"/>
    </location>
</feature>
<dbReference type="PANTHER" id="PTHR21716:SF53">
    <property type="entry name" value="PERMEASE PERM-RELATED"/>
    <property type="match status" value="1"/>
</dbReference>
<gene>
    <name evidence="9" type="ORF">CHH72_19085</name>
</gene>
<dbReference type="Proteomes" id="UP000216207">
    <property type="component" value="Unassembled WGS sequence"/>
</dbReference>
<evidence type="ECO:0000256" key="1">
    <source>
        <dbReference type="ARBA" id="ARBA00004651"/>
    </source>
</evidence>
<evidence type="ECO:0000313" key="10">
    <source>
        <dbReference type="Proteomes" id="UP000216207"/>
    </source>
</evidence>
<feature type="transmembrane region" description="Helical" evidence="8">
    <location>
        <begin position="9"/>
        <end position="30"/>
    </location>
</feature>
<evidence type="ECO:0000256" key="2">
    <source>
        <dbReference type="ARBA" id="ARBA00009773"/>
    </source>
</evidence>
<evidence type="ECO:0000313" key="9">
    <source>
        <dbReference type="EMBL" id="PAE87287.1"/>
    </source>
</evidence>
<evidence type="ECO:0000256" key="6">
    <source>
        <dbReference type="ARBA" id="ARBA00022989"/>
    </source>
</evidence>
<keyword evidence="6 8" id="KW-1133">Transmembrane helix</keyword>
<proteinExistence type="inferred from homology"/>
<feature type="transmembrane region" description="Helical" evidence="8">
    <location>
        <begin position="223"/>
        <end position="240"/>
    </location>
</feature>
<keyword evidence="5 8" id="KW-0812">Transmembrane</keyword>
<name>A0A268NUU5_SHOCL</name>
<keyword evidence="4" id="KW-1003">Cell membrane</keyword>
<sequence length="364" mass="40408">MMESKAFRFACWIIVLLLIVYLSSLVNFIFMPIAVLFQTLFTPIVISLVIYYLLRPFVNLLNKKLHRGLSILIVFLALAGLATTALLYVGPLLQEQFMTFVDNVPGYANDLHHLFVDLQKQPALQNFLESTDFSLDELSGTLTENLQGYLQSIIDSIGTFIGAVANVVIIAVIIPFVLFYMLKEGKKAPMMVINQFPAREQEEGKRVLGDLDKALSSYIQGQILVSACVGVLCLIWYLIIKLDYALILALVALFTNVIPFIGPWIGTAPAVIVALFDSPGKAFLVIVGVVIIQQIESNVFSPQIMGRQLSVHPLTIIFVLLVASQLAGFVGILLAVPAYAVSKVIVQHTYRLIRIHRRSKNIKT</sequence>
<protein>
    <submittedName>
        <fullName evidence="9">AI-2E family transporter</fullName>
    </submittedName>
</protein>
<evidence type="ECO:0000256" key="5">
    <source>
        <dbReference type="ARBA" id="ARBA00022692"/>
    </source>
</evidence>
<dbReference type="GO" id="GO:0055085">
    <property type="term" value="P:transmembrane transport"/>
    <property type="evidence" value="ECO:0007669"/>
    <property type="project" value="TreeGrafter"/>
</dbReference>
<keyword evidence="3" id="KW-0813">Transport</keyword>
<feature type="transmembrane region" description="Helical" evidence="8">
    <location>
        <begin position="36"/>
        <end position="54"/>
    </location>
</feature>
<dbReference type="GO" id="GO:0005886">
    <property type="term" value="C:plasma membrane"/>
    <property type="evidence" value="ECO:0007669"/>
    <property type="project" value="UniProtKB-SubCell"/>
</dbReference>
<keyword evidence="7 8" id="KW-0472">Membrane</keyword>
<comment type="similarity">
    <text evidence="2">Belongs to the autoinducer-2 exporter (AI-2E) (TC 2.A.86) family.</text>
</comment>